<comment type="caution">
    <text evidence="1">The sequence shown here is derived from an EMBL/GenBank/DDBJ whole genome shotgun (WGS) entry which is preliminary data.</text>
</comment>
<dbReference type="EMBL" id="SMOL01000695">
    <property type="protein sequence ID" value="KAB2603522.1"/>
    <property type="molecule type" value="Genomic_DNA"/>
</dbReference>
<reference evidence="2" key="2">
    <citation type="submission" date="2019-10" db="EMBL/GenBank/DDBJ databases">
        <title>A de novo genome assembly of a pear dwarfing rootstock.</title>
        <authorList>
            <person name="Wang F."/>
            <person name="Wang J."/>
            <person name="Li S."/>
            <person name="Zhang Y."/>
            <person name="Fang M."/>
            <person name="Ma L."/>
            <person name="Zhao Y."/>
            <person name="Jiang S."/>
        </authorList>
    </citation>
    <scope>NUCLEOTIDE SEQUENCE [LARGE SCALE GENOMIC DNA]</scope>
</reference>
<dbReference type="Proteomes" id="UP000327157">
    <property type="component" value="Chromosome 10"/>
</dbReference>
<evidence type="ECO:0000313" key="2">
    <source>
        <dbReference type="Proteomes" id="UP000327157"/>
    </source>
</evidence>
<evidence type="ECO:0000313" key="1">
    <source>
        <dbReference type="EMBL" id="KAB2603522.1"/>
    </source>
</evidence>
<gene>
    <name evidence="1" type="ORF">D8674_004527</name>
</gene>
<dbReference type="OrthoDB" id="1174758at2759"/>
<sequence length="67" mass="7692">MVAAKMVMRGGVRRFQSLSDLHLVKGSQEVVQKTKEDLARNIKRLKLWTHAFEQTKEDLQLAIDLGK</sequence>
<organism evidence="1 2">
    <name type="scientific">Pyrus ussuriensis x Pyrus communis</name>
    <dbReference type="NCBI Taxonomy" id="2448454"/>
    <lineage>
        <taxon>Eukaryota</taxon>
        <taxon>Viridiplantae</taxon>
        <taxon>Streptophyta</taxon>
        <taxon>Embryophyta</taxon>
        <taxon>Tracheophyta</taxon>
        <taxon>Spermatophyta</taxon>
        <taxon>Magnoliopsida</taxon>
        <taxon>eudicotyledons</taxon>
        <taxon>Gunneridae</taxon>
        <taxon>Pentapetalae</taxon>
        <taxon>rosids</taxon>
        <taxon>fabids</taxon>
        <taxon>Rosales</taxon>
        <taxon>Rosaceae</taxon>
        <taxon>Amygdaloideae</taxon>
        <taxon>Maleae</taxon>
        <taxon>Pyrus</taxon>
    </lineage>
</organism>
<name>A0A5N5FQK6_9ROSA</name>
<proteinExistence type="predicted"/>
<reference evidence="1 2" key="3">
    <citation type="submission" date="2019-11" db="EMBL/GenBank/DDBJ databases">
        <title>A de novo genome assembly of a pear dwarfing rootstock.</title>
        <authorList>
            <person name="Wang F."/>
            <person name="Wang J."/>
            <person name="Li S."/>
            <person name="Zhang Y."/>
            <person name="Fang M."/>
            <person name="Ma L."/>
            <person name="Zhao Y."/>
            <person name="Jiang S."/>
        </authorList>
    </citation>
    <scope>NUCLEOTIDE SEQUENCE [LARGE SCALE GENOMIC DNA]</scope>
    <source>
        <strain evidence="1">S2</strain>
        <tissue evidence="1">Leaf</tissue>
    </source>
</reference>
<reference evidence="1 2" key="1">
    <citation type="submission" date="2019-09" db="EMBL/GenBank/DDBJ databases">
        <authorList>
            <person name="Ou C."/>
        </authorList>
    </citation>
    <scope>NUCLEOTIDE SEQUENCE [LARGE SCALE GENOMIC DNA]</scope>
    <source>
        <strain evidence="1">S2</strain>
        <tissue evidence="1">Leaf</tissue>
    </source>
</reference>
<keyword evidence="2" id="KW-1185">Reference proteome</keyword>
<accession>A0A5N5FQK6</accession>
<protein>
    <submittedName>
        <fullName evidence="1">Uncharacterized protein</fullName>
    </submittedName>
</protein>
<dbReference type="AlphaFoldDB" id="A0A5N5FQK6"/>